<protein>
    <recommendedName>
        <fullName evidence="3">Secreted protein</fullName>
    </recommendedName>
</protein>
<dbReference type="PROSITE" id="PS51257">
    <property type="entry name" value="PROKAR_LIPOPROTEIN"/>
    <property type="match status" value="1"/>
</dbReference>
<keyword evidence="2" id="KW-1185">Reference proteome</keyword>
<evidence type="ECO:0008006" key="3">
    <source>
        <dbReference type="Google" id="ProtNLM"/>
    </source>
</evidence>
<reference evidence="1" key="1">
    <citation type="submission" date="2024-02" db="EMBL/GenBank/DDBJ databases">
        <authorList>
            <consortium name="ELIXIR-Norway"/>
            <consortium name="Elixir Norway"/>
        </authorList>
    </citation>
    <scope>NUCLEOTIDE SEQUENCE</scope>
</reference>
<evidence type="ECO:0000313" key="2">
    <source>
        <dbReference type="Proteomes" id="UP001497512"/>
    </source>
</evidence>
<gene>
    <name evidence="1" type="ORF">CSSPTR1EN2_LOCUS9057</name>
</gene>
<dbReference type="EMBL" id="OZ019908">
    <property type="protein sequence ID" value="CAK9207939.1"/>
    <property type="molecule type" value="Genomic_DNA"/>
</dbReference>
<dbReference type="Proteomes" id="UP001497512">
    <property type="component" value="Chromosome 16"/>
</dbReference>
<name>A0ABP0TYY4_9BRYO</name>
<accession>A0ABP0TYY4</accession>
<organism evidence="1 2">
    <name type="scientific">Sphagnum troendelagicum</name>
    <dbReference type="NCBI Taxonomy" id="128251"/>
    <lineage>
        <taxon>Eukaryota</taxon>
        <taxon>Viridiplantae</taxon>
        <taxon>Streptophyta</taxon>
        <taxon>Embryophyta</taxon>
        <taxon>Bryophyta</taxon>
        <taxon>Sphagnophytina</taxon>
        <taxon>Sphagnopsida</taxon>
        <taxon>Sphagnales</taxon>
        <taxon>Sphagnaceae</taxon>
        <taxon>Sphagnum</taxon>
    </lineage>
</organism>
<sequence length="91" mass="10044">MYSAFYRLRLVSSSSSSSSCLALLLLLPLSSKATTLFSSRVAAALISLSVLSETHSGSEFGVTNFFLFLFVFQSQASREDDERLFSMKVEE</sequence>
<proteinExistence type="predicted"/>
<evidence type="ECO:0000313" key="1">
    <source>
        <dbReference type="EMBL" id="CAK9207939.1"/>
    </source>
</evidence>